<accession>A0AAV4U5I1</accession>
<proteinExistence type="predicted"/>
<evidence type="ECO:0000313" key="2">
    <source>
        <dbReference type="Proteomes" id="UP001054837"/>
    </source>
</evidence>
<dbReference type="EMBL" id="BPLQ01010731">
    <property type="protein sequence ID" value="GIY52981.1"/>
    <property type="molecule type" value="Genomic_DNA"/>
</dbReference>
<dbReference type="AlphaFoldDB" id="A0AAV4U5I1"/>
<sequence length="92" mass="10535">MRTPEAPFRSFQTHSVNAPLMGLKREFERRNIPPESFFYEIIVSSTKARGTSFPPIQYSIAFHPCPKVHPPFLLYSSLIHPKRSGAFESPDD</sequence>
<keyword evidence="2" id="KW-1185">Reference proteome</keyword>
<evidence type="ECO:0000313" key="1">
    <source>
        <dbReference type="EMBL" id="GIY52981.1"/>
    </source>
</evidence>
<name>A0AAV4U5I1_9ARAC</name>
<reference evidence="1 2" key="1">
    <citation type="submission" date="2021-06" db="EMBL/GenBank/DDBJ databases">
        <title>Caerostris darwini draft genome.</title>
        <authorList>
            <person name="Kono N."/>
            <person name="Arakawa K."/>
        </authorList>
    </citation>
    <scope>NUCLEOTIDE SEQUENCE [LARGE SCALE GENOMIC DNA]</scope>
</reference>
<protein>
    <submittedName>
        <fullName evidence="1">Uncharacterized protein</fullName>
    </submittedName>
</protein>
<gene>
    <name evidence="1" type="ORF">CDAR_55501</name>
</gene>
<dbReference type="Proteomes" id="UP001054837">
    <property type="component" value="Unassembled WGS sequence"/>
</dbReference>
<comment type="caution">
    <text evidence="1">The sequence shown here is derived from an EMBL/GenBank/DDBJ whole genome shotgun (WGS) entry which is preliminary data.</text>
</comment>
<organism evidence="1 2">
    <name type="scientific">Caerostris darwini</name>
    <dbReference type="NCBI Taxonomy" id="1538125"/>
    <lineage>
        <taxon>Eukaryota</taxon>
        <taxon>Metazoa</taxon>
        <taxon>Ecdysozoa</taxon>
        <taxon>Arthropoda</taxon>
        <taxon>Chelicerata</taxon>
        <taxon>Arachnida</taxon>
        <taxon>Araneae</taxon>
        <taxon>Araneomorphae</taxon>
        <taxon>Entelegynae</taxon>
        <taxon>Araneoidea</taxon>
        <taxon>Araneidae</taxon>
        <taxon>Caerostris</taxon>
    </lineage>
</organism>